<accession>A0A502H262</accession>
<reference evidence="1 2" key="1">
    <citation type="journal article" date="2019" name="Environ. Microbiol.">
        <title>Species interactions and distinct microbial communities in high Arctic permafrost affected cryosols are associated with the CH4 and CO2 gas fluxes.</title>
        <authorList>
            <person name="Altshuler I."/>
            <person name="Hamel J."/>
            <person name="Turney S."/>
            <person name="Magnuson E."/>
            <person name="Levesque R."/>
            <person name="Greer C."/>
            <person name="Whyte L.G."/>
        </authorList>
    </citation>
    <scope>NUCLEOTIDE SEQUENCE [LARGE SCALE GENOMIC DNA]</scope>
    <source>
        <strain evidence="1 2">S9.2P</strain>
    </source>
</reference>
<organism evidence="1 2">
    <name type="scientific">Hymenobacter nivis</name>
    <dbReference type="NCBI Taxonomy" id="1850093"/>
    <lineage>
        <taxon>Bacteria</taxon>
        <taxon>Pseudomonadati</taxon>
        <taxon>Bacteroidota</taxon>
        <taxon>Cytophagia</taxon>
        <taxon>Cytophagales</taxon>
        <taxon>Hymenobacteraceae</taxon>
        <taxon>Hymenobacter</taxon>
    </lineage>
</organism>
<evidence type="ECO:0000313" key="1">
    <source>
        <dbReference type="EMBL" id="TPG67518.1"/>
    </source>
</evidence>
<name>A0A502H262_9BACT</name>
<evidence type="ECO:0000313" key="2">
    <source>
        <dbReference type="Proteomes" id="UP000317646"/>
    </source>
</evidence>
<dbReference type="EMBL" id="RCYZ01000002">
    <property type="protein sequence ID" value="TPG67518.1"/>
    <property type="molecule type" value="Genomic_DNA"/>
</dbReference>
<keyword evidence="2" id="KW-1185">Reference proteome</keyword>
<dbReference type="RefSeq" id="WP_140465824.1">
    <property type="nucleotide sequence ID" value="NZ_RCYZ01000002.1"/>
</dbReference>
<comment type="caution">
    <text evidence="1">The sequence shown here is derived from an EMBL/GenBank/DDBJ whole genome shotgun (WGS) entry which is preliminary data.</text>
</comment>
<proteinExistence type="predicted"/>
<protein>
    <submittedName>
        <fullName evidence="1">Uncharacterized protein</fullName>
    </submittedName>
</protein>
<gene>
    <name evidence="1" type="ORF">EAH73_07355</name>
</gene>
<dbReference type="AlphaFoldDB" id="A0A502H262"/>
<dbReference type="Proteomes" id="UP000317646">
    <property type="component" value="Unassembled WGS sequence"/>
</dbReference>
<sequence length="120" mass="13331">MPIPRIRQLRRDKTLFVLAMNAIRLHLEEDDRLARQPELQGAPDAGLLQVQQGIDQWAGLATSYVMRKFRCPPAQSMQLLGELLAEMKATIPVGELRQVPYQQMLVLPPAAPASPPLPAA</sequence>
<dbReference type="OrthoDB" id="885889at2"/>